<protein>
    <submittedName>
        <fullName evidence="2">Uncharacterized protein</fullName>
    </submittedName>
</protein>
<accession>A0A8J6KXF1</accession>
<feature type="region of interest" description="Disordered" evidence="1">
    <location>
        <begin position="131"/>
        <end position="150"/>
    </location>
</feature>
<comment type="caution">
    <text evidence="2">The sequence shown here is derived from an EMBL/GenBank/DDBJ whole genome shotgun (WGS) entry which is preliminary data.</text>
</comment>
<name>A0A8J6KXF1_MICOH</name>
<dbReference type="EMBL" id="JAATJU010021922">
    <property type="protein sequence ID" value="KAH0512529.1"/>
    <property type="molecule type" value="Genomic_DNA"/>
</dbReference>
<feature type="region of interest" description="Disordered" evidence="1">
    <location>
        <begin position="1"/>
        <end position="77"/>
    </location>
</feature>
<dbReference type="Proteomes" id="UP000710432">
    <property type="component" value="Unassembled WGS sequence"/>
</dbReference>
<evidence type="ECO:0000256" key="1">
    <source>
        <dbReference type="SAM" id="MobiDB-lite"/>
    </source>
</evidence>
<gene>
    <name evidence="2" type="ORF">LTLLF_144825</name>
</gene>
<feature type="compositionally biased region" description="Polar residues" evidence="1">
    <location>
        <begin position="92"/>
        <end position="107"/>
    </location>
</feature>
<dbReference type="AlphaFoldDB" id="A0A8J6KXF1"/>
<sequence length="231" mass="24246">MLLFPHGGRLPKPLPALQEPRERPGPTLPESGTHGGPHQPGSRVKRGAALAPGACSERRIPAPERPPTSATSLGPRRYVLRFRGFPPAWADATSSRYRVQSPTDTTASSSSSRKRLLSSLIGRRSSISSAARGLPMALRPAGRPSTGYPVPAALTRLRRSARRARSLPRSLSGQPAAHAPRAGVPRLRGRLAGLSPAAEPGSSSPSVHSTPLLVAGPPLPSLPPRSLLHPA</sequence>
<evidence type="ECO:0000313" key="2">
    <source>
        <dbReference type="EMBL" id="KAH0512529.1"/>
    </source>
</evidence>
<evidence type="ECO:0000313" key="3">
    <source>
        <dbReference type="Proteomes" id="UP000710432"/>
    </source>
</evidence>
<feature type="region of interest" description="Disordered" evidence="1">
    <location>
        <begin position="160"/>
        <end position="231"/>
    </location>
</feature>
<feature type="compositionally biased region" description="Low complexity" evidence="1">
    <location>
        <begin position="192"/>
        <end position="216"/>
    </location>
</feature>
<proteinExistence type="predicted"/>
<feature type="region of interest" description="Disordered" evidence="1">
    <location>
        <begin position="91"/>
        <end position="117"/>
    </location>
</feature>
<organism evidence="2 3">
    <name type="scientific">Microtus ochrogaster</name>
    <name type="common">Prairie vole</name>
    <dbReference type="NCBI Taxonomy" id="79684"/>
    <lineage>
        <taxon>Eukaryota</taxon>
        <taxon>Metazoa</taxon>
        <taxon>Chordata</taxon>
        <taxon>Craniata</taxon>
        <taxon>Vertebrata</taxon>
        <taxon>Euteleostomi</taxon>
        <taxon>Mammalia</taxon>
        <taxon>Eutheria</taxon>
        <taxon>Euarchontoglires</taxon>
        <taxon>Glires</taxon>
        <taxon>Rodentia</taxon>
        <taxon>Myomorpha</taxon>
        <taxon>Muroidea</taxon>
        <taxon>Cricetidae</taxon>
        <taxon>Arvicolinae</taxon>
        <taxon>Microtus</taxon>
    </lineage>
</organism>
<reference evidence="2" key="1">
    <citation type="submission" date="2020-03" db="EMBL/GenBank/DDBJ databases">
        <title>Studies in the Genomics of Life Span.</title>
        <authorList>
            <person name="Glass D."/>
        </authorList>
    </citation>
    <scope>NUCLEOTIDE SEQUENCE</scope>
    <source>
        <strain evidence="2">LTLLF</strain>
        <tissue evidence="2">Muscle</tissue>
    </source>
</reference>